<evidence type="ECO:0000313" key="7">
    <source>
        <dbReference type="EMBL" id="REF98862.1"/>
    </source>
</evidence>
<dbReference type="RefSeq" id="WP_116070097.1">
    <property type="nucleotide sequence ID" value="NZ_BONB01000004.1"/>
</dbReference>
<evidence type="ECO:0000256" key="1">
    <source>
        <dbReference type="ARBA" id="ARBA00004141"/>
    </source>
</evidence>
<dbReference type="OrthoDB" id="8222294at2"/>
<evidence type="ECO:0000313" key="8">
    <source>
        <dbReference type="Proteomes" id="UP000256913"/>
    </source>
</evidence>
<feature type="transmembrane region" description="Helical" evidence="5">
    <location>
        <begin position="145"/>
        <end position="166"/>
    </location>
</feature>
<reference evidence="7 8" key="1">
    <citation type="submission" date="2018-08" db="EMBL/GenBank/DDBJ databases">
        <title>Sequencing the genomes of 1000 actinobacteria strains.</title>
        <authorList>
            <person name="Klenk H.-P."/>
        </authorList>
    </citation>
    <scope>NUCLEOTIDE SEQUENCE [LARGE SCALE GENOMIC DNA]</scope>
    <source>
        <strain evidence="7 8">DSM 44099</strain>
    </source>
</reference>
<dbReference type="EMBL" id="QUMQ01000001">
    <property type="protein sequence ID" value="REF98862.1"/>
    <property type="molecule type" value="Genomic_DNA"/>
</dbReference>
<dbReference type="Proteomes" id="UP000256913">
    <property type="component" value="Unassembled WGS sequence"/>
</dbReference>
<feature type="transmembrane region" description="Helical" evidence="5">
    <location>
        <begin position="97"/>
        <end position="114"/>
    </location>
</feature>
<evidence type="ECO:0000259" key="6">
    <source>
        <dbReference type="Pfam" id="PF13515"/>
    </source>
</evidence>
<comment type="caution">
    <text evidence="7">The sequence shown here is derived from an EMBL/GenBank/DDBJ whole genome shotgun (WGS) entry which is preliminary data.</text>
</comment>
<dbReference type="GO" id="GO:0016020">
    <property type="term" value="C:membrane"/>
    <property type="evidence" value="ECO:0007669"/>
    <property type="project" value="UniProtKB-SubCell"/>
</dbReference>
<feature type="transmembrane region" description="Helical" evidence="5">
    <location>
        <begin position="12"/>
        <end position="31"/>
    </location>
</feature>
<feature type="transmembrane region" description="Helical" evidence="5">
    <location>
        <begin position="121"/>
        <end position="139"/>
    </location>
</feature>
<name>A0A3D9ZQV9_9ACTN</name>
<comment type="subcellular location">
    <subcellularLocation>
        <location evidence="1">Membrane</location>
        <topology evidence="1">Multi-pass membrane protein</topology>
    </subcellularLocation>
</comment>
<dbReference type="Pfam" id="PF13515">
    <property type="entry name" value="FUSC_2"/>
    <property type="match status" value="1"/>
</dbReference>
<sequence length="174" mass="18722">MRPLTPSQVRVAIAESVVLGLSSVLAFWLTSDVLARVYFDSRDSDLLGGMWAALSTIFVSRATFRESYTAGISRMSATLISFVICLIYLIFLPFHLWAFGLLIGISGAVGLLLGRPGDATTAAITTAVVLVVSAISPVAPWQQPILRLADTVIGVIIGVITAWLSLKLIHPRLR</sequence>
<feature type="transmembrane region" description="Helical" evidence="5">
    <location>
        <begin position="46"/>
        <end position="64"/>
    </location>
</feature>
<protein>
    <submittedName>
        <fullName evidence="7">Fusaric acid resistance family protein</fullName>
    </submittedName>
</protein>
<keyword evidence="4 5" id="KW-0472">Membrane</keyword>
<dbReference type="InterPro" id="IPR049453">
    <property type="entry name" value="Memb_transporter_dom"/>
</dbReference>
<organism evidence="7 8">
    <name type="scientific">Asanoa ferruginea</name>
    <dbReference type="NCBI Taxonomy" id="53367"/>
    <lineage>
        <taxon>Bacteria</taxon>
        <taxon>Bacillati</taxon>
        <taxon>Actinomycetota</taxon>
        <taxon>Actinomycetes</taxon>
        <taxon>Micromonosporales</taxon>
        <taxon>Micromonosporaceae</taxon>
        <taxon>Asanoa</taxon>
    </lineage>
</organism>
<evidence type="ECO:0000256" key="5">
    <source>
        <dbReference type="SAM" id="Phobius"/>
    </source>
</evidence>
<feature type="transmembrane region" description="Helical" evidence="5">
    <location>
        <begin position="71"/>
        <end position="91"/>
    </location>
</feature>
<proteinExistence type="predicted"/>
<evidence type="ECO:0000256" key="3">
    <source>
        <dbReference type="ARBA" id="ARBA00022989"/>
    </source>
</evidence>
<evidence type="ECO:0000256" key="4">
    <source>
        <dbReference type="ARBA" id="ARBA00023136"/>
    </source>
</evidence>
<keyword evidence="8" id="KW-1185">Reference proteome</keyword>
<feature type="domain" description="Integral membrane bound transporter" evidence="6">
    <location>
        <begin position="48"/>
        <end position="160"/>
    </location>
</feature>
<accession>A0A3D9ZQV9</accession>
<keyword evidence="3 5" id="KW-1133">Transmembrane helix</keyword>
<keyword evidence="2 5" id="KW-0812">Transmembrane</keyword>
<evidence type="ECO:0000256" key="2">
    <source>
        <dbReference type="ARBA" id="ARBA00022692"/>
    </source>
</evidence>
<gene>
    <name evidence="7" type="ORF">DFJ67_4886</name>
</gene>
<dbReference type="AlphaFoldDB" id="A0A3D9ZQV9"/>